<feature type="compositionally biased region" description="Acidic residues" evidence="2">
    <location>
        <begin position="460"/>
        <end position="492"/>
    </location>
</feature>
<feature type="compositionally biased region" description="Acidic residues" evidence="2">
    <location>
        <begin position="726"/>
        <end position="737"/>
    </location>
</feature>
<feature type="signal peptide" evidence="4">
    <location>
        <begin position="1"/>
        <end position="22"/>
    </location>
</feature>
<keyword evidence="4" id="KW-0732">Signal</keyword>
<name>A0A7R6P3L0_9GAMM</name>
<keyword evidence="3" id="KW-0812">Transmembrane</keyword>
<accession>A0A7R6P3L0</accession>
<dbReference type="RefSeq" id="WP_019622285.1">
    <property type="nucleotide sequence ID" value="NZ_AP014545.1"/>
</dbReference>
<feature type="compositionally biased region" description="Acidic residues" evidence="2">
    <location>
        <begin position="548"/>
        <end position="566"/>
    </location>
</feature>
<dbReference type="KEGG" id="ajp:AMJAP_1795"/>
<feature type="domain" description="FimV N-terminal" evidence="5">
    <location>
        <begin position="23"/>
        <end position="130"/>
    </location>
</feature>
<feature type="region of interest" description="Disordered" evidence="2">
    <location>
        <begin position="444"/>
        <end position="492"/>
    </location>
</feature>
<feature type="region of interest" description="Disordered" evidence="2">
    <location>
        <begin position="270"/>
        <end position="296"/>
    </location>
</feature>
<dbReference type="NCBIfam" id="TIGR03505">
    <property type="entry name" value="FimV_core"/>
    <property type="match status" value="1"/>
</dbReference>
<proteinExistence type="predicted"/>
<keyword evidence="3" id="KW-1133">Transmembrane helix</keyword>
<evidence type="ECO:0000256" key="4">
    <source>
        <dbReference type="SAM" id="SignalP"/>
    </source>
</evidence>
<dbReference type="NCBIfam" id="TIGR03504">
    <property type="entry name" value="FimV_Cterm"/>
    <property type="match status" value="1"/>
</dbReference>
<dbReference type="Proteomes" id="UP000595663">
    <property type="component" value="Chromosome"/>
</dbReference>
<feature type="region of interest" description="Disordered" evidence="2">
    <location>
        <begin position="796"/>
        <end position="818"/>
    </location>
</feature>
<sequence length="875" mass="93991">MLRKLALSLAIAGALGTSNAYALGLGEIKITSALNEPLQAEIQLLQMREVDPQQIQPSMANIDDFALAGIEKLRFLSDVSFEVKPSSSGRGSIVMTSSVPVKEPFLNFLVEVNWPSGRLVREYTVLLDPPVYDPTPAPVAVQPARSAATPVSAPVAAKPLAPQKPANNIRTRMTDGQVYVDVNDTLWDLAKRHKPSANITEAQMMLALQRKNPEAFSNNNVNQLKAGVVLDLPSEAEIKTLSQKQANEEFWRQTQMWKQGVVNPAAEVEQMDATSAEDKKAASGKKGEEVAAKSAQGQLKIVSPDTAADAGTASDQAADIDTSTADAALLEKNKQLETELASALETVDQIKRENEELSGRVDALAQQMESLHRLVELKDQQLTDLQAELDAAKQQPAVAPVPPAPEAKPKSLLEQFGLYIGAAGGAIVAFLLALLLLRRGKKEEPQAAPVSEETAIVDEQPQEQEAIEEVVADADVEPEAAEEESDLDDLDLDLDMDLDKVDDADEQIIDEDEFDLGFDDAVSEVPSEPLAEEVEEAEEEVDDALDSILGEETESLDLDDLDDDPLADSLADLADEEPELDSLEDLLAEVDDASGSGDEQETDDLEFNVATPAELDIEEAVEELVDEAEAPSEDELDLDFDLDLGETDTVAADADSEDEQALGDMLAEDEIEIDDLDALLADADASEEVVDASDEEFADLEELLGQEDEADTDVEDDLSELLAGVDESDVEELDVSEESSNADLDADLAALLDGAAGDEIVLDEEVLSPPNAEEQDSAVADDLDAELDSELEMLLSDAGGDELSLDAGDDSEDDSLDGLNLLEGADEVETKLDLARAYLDMEDFDGAKDILQEILKEGSDAQQTEANSLLGSINS</sequence>
<protein>
    <submittedName>
        <fullName evidence="6">Pilus assembly protein FimV</fullName>
    </submittedName>
</protein>
<dbReference type="Pfam" id="PF25800">
    <property type="entry name" value="FimV_N"/>
    <property type="match status" value="1"/>
</dbReference>
<dbReference type="InterPro" id="IPR020011">
    <property type="entry name" value="FimV_C"/>
</dbReference>
<dbReference type="OrthoDB" id="5298707at2"/>
<keyword evidence="1" id="KW-0175">Coiled coil</keyword>
<evidence type="ECO:0000313" key="6">
    <source>
        <dbReference type="EMBL" id="BBB26389.1"/>
    </source>
</evidence>
<feature type="transmembrane region" description="Helical" evidence="3">
    <location>
        <begin position="416"/>
        <end position="437"/>
    </location>
</feature>
<evidence type="ECO:0000256" key="3">
    <source>
        <dbReference type="SAM" id="Phobius"/>
    </source>
</evidence>
<dbReference type="InterPro" id="IPR038440">
    <property type="entry name" value="FimV_C_sf"/>
</dbReference>
<feature type="chain" id="PRO_5032437594" evidence="4">
    <location>
        <begin position="23"/>
        <end position="875"/>
    </location>
</feature>
<gene>
    <name evidence="6" type="primary">fimV</name>
    <name evidence="6" type="ORF">AMJAP_1795</name>
</gene>
<feature type="compositionally biased region" description="Basic and acidic residues" evidence="2">
    <location>
        <begin position="276"/>
        <end position="291"/>
    </location>
</feature>
<dbReference type="InterPro" id="IPR057840">
    <property type="entry name" value="FimV_N"/>
</dbReference>
<feature type="region of interest" description="Disordered" evidence="2">
    <location>
        <begin position="724"/>
        <end position="746"/>
    </location>
</feature>
<evidence type="ECO:0000259" key="5">
    <source>
        <dbReference type="Pfam" id="PF25800"/>
    </source>
</evidence>
<reference evidence="6 7" key="1">
    <citation type="journal article" date="2008" name="Int. J. Syst. Evol. Microbiol.">
        <title>Amphritea japonica sp. nov. and Amphritea balenae sp. nov., isolated from the sediment adjacent to sperm whale carcasses off Kagoshima, Japan.</title>
        <authorList>
            <person name="Miyazaki M."/>
            <person name="Nogi Y."/>
            <person name="Fujiwara Y."/>
            <person name="Kawato M."/>
            <person name="Nagahama T."/>
            <person name="Kubokawa K."/>
            <person name="Horikoshi K."/>
        </authorList>
    </citation>
    <scope>NUCLEOTIDE SEQUENCE [LARGE SCALE GENOMIC DNA]</scope>
    <source>
        <strain evidence="6 7">ATCC BAA-1530</strain>
    </source>
</reference>
<dbReference type="Gene3D" id="1.20.58.2200">
    <property type="match status" value="1"/>
</dbReference>
<feature type="compositionally biased region" description="Acidic residues" evidence="2">
    <location>
        <begin position="573"/>
        <end position="606"/>
    </location>
</feature>
<keyword evidence="7" id="KW-1185">Reference proteome</keyword>
<feature type="region of interest" description="Disordered" evidence="2">
    <location>
        <begin position="548"/>
        <end position="606"/>
    </location>
</feature>
<evidence type="ECO:0000256" key="2">
    <source>
        <dbReference type="SAM" id="MobiDB-lite"/>
    </source>
</evidence>
<evidence type="ECO:0000256" key="1">
    <source>
        <dbReference type="SAM" id="Coils"/>
    </source>
</evidence>
<feature type="coiled-coil region" evidence="1">
    <location>
        <begin position="326"/>
        <end position="395"/>
    </location>
</feature>
<dbReference type="EMBL" id="AP014545">
    <property type="protein sequence ID" value="BBB26389.1"/>
    <property type="molecule type" value="Genomic_DNA"/>
</dbReference>
<evidence type="ECO:0000313" key="7">
    <source>
        <dbReference type="Proteomes" id="UP000595663"/>
    </source>
</evidence>
<keyword evidence="3" id="KW-0472">Membrane</keyword>
<dbReference type="AlphaFoldDB" id="A0A7R6P3L0"/>
<dbReference type="InterPro" id="IPR020012">
    <property type="entry name" value="LysM_FimV"/>
</dbReference>
<feature type="compositionally biased region" description="Acidic residues" evidence="2">
    <location>
        <begin position="799"/>
        <end position="816"/>
    </location>
</feature>
<organism evidence="6 7">
    <name type="scientific">Amphritea japonica ATCC BAA-1530</name>
    <dbReference type="NCBI Taxonomy" id="1278309"/>
    <lineage>
        <taxon>Bacteria</taxon>
        <taxon>Pseudomonadati</taxon>
        <taxon>Pseudomonadota</taxon>
        <taxon>Gammaproteobacteria</taxon>
        <taxon>Oceanospirillales</taxon>
        <taxon>Oceanospirillaceae</taxon>
        <taxon>Amphritea</taxon>
    </lineage>
</organism>